<dbReference type="Proteomes" id="UP001335648">
    <property type="component" value="Unassembled WGS sequence"/>
</dbReference>
<comment type="caution">
    <text evidence="2">The sequence shown here is derived from an EMBL/GenBank/DDBJ whole genome shotgun (WGS) entry which is preliminary data.</text>
</comment>
<proteinExistence type="predicted"/>
<reference evidence="2 3" key="1">
    <citation type="journal article" date="2023" name="Mol. Biol. Evol.">
        <title>Genomics of Secondarily Temperate Adaptation in the Only Non-Antarctic Icefish.</title>
        <authorList>
            <person name="Rivera-Colon A.G."/>
            <person name="Rayamajhi N."/>
            <person name="Minhas B.F."/>
            <person name="Madrigal G."/>
            <person name="Bilyk K.T."/>
            <person name="Yoon V."/>
            <person name="Hune M."/>
            <person name="Gregory S."/>
            <person name="Cheng C.H.C."/>
            <person name="Catchen J.M."/>
        </authorList>
    </citation>
    <scope>NUCLEOTIDE SEQUENCE [LARGE SCALE GENOMIC DNA]</scope>
    <source>
        <strain evidence="2">JC2023a</strain>
    </source>
</reference>
<organism evidence="2 3">
    <name type="scientific">Champsocephalus esox</name>
    <name type="common">pike icefish</name>
    <dbReference type="NCBI Taxonomy" id="159716"/>
    <lineage>
        <taxon>Eukaryota</taxon>
        <taxon>Metazoa</taxon>
        <taxon>Chordata</taxon>
        <taxon>Craniata</taxon>
        <taxon>Vertebrata</taxon>
        <taxon>Euteleostomi</taxon>
        <taxon>Actinopterygii</taxon>
        <taxon>Neopterygii</taxon>
        <taxon>Teleostei</taxon>
        <taxon>Neoteleostei</taxon>
        <taxon>Acanthomorphata</taxon>
        <taxon>Eupercaria</taxon>
        <taxon>Perciformes</taxon>
        <taxon>Notothenioidei</taxon>
        <taxon>Channichthyidae</taxon>
        <taxon>Champsocephalus</taxon>
    </lineage>
</organism>
<dbReference type="EMBL" id="JAULUE010002059">
    <property type="protein sequence ID" value="KAK5885991.1"/>
    <property type="molecule type" value="Genomic_DNA"/>
</dbReference>
<dbReference type="AlphaFoldDB" id="A0AAN8BJJ2"/>
<protein>
    <submittedName>
        <fullName evidence="2">Uncharacterized protein</fullName>
    </submittedName>
</protein>
<gene>
    <name evidence="2" type="ORF">CesoFtcFv8_017073</name>
</gene>
<accession>A0AAN8BJJ2</accession>
<sequence length="83" mass="8813">MRTVSTGEERGNGWSAGCSTSDSDTSAHSTANRSMLITESSRDAVQMRRCSNRAPPQKAPRSAAAGGGALLGCRHRETCWLCI</sequence>
<evidence type="ECO:0000256" key="1">
    <source>
        <dbReference type="SAM" id="MobiDB-lite"/>
    </source>
</evidence>
<feature type="compositionally biased region" description="Low complexity" evidence="1">
    <location>
        <begin position="19"/>
        <end position="31"/>
    </location>
</feature>
<keyword evidence="3" id="KW-1185">Reference proteome</keyword>
<evidence type="ECO:0000313" key="2">
    <source>
        <dbReference type="EMBL" id="KAK5885991.1"/>
    </source>
</evidence>
<feature type="region of interest" description="Disordered" evidence="1">
    <location>
        <begin position="1"/>
        <end position="67"/>
    </location>
</feature>
<evidence type="ECO:0000313" key="3">
    <source>
        <dbReference type="Proteomes" id="UP001335648"/>
    </source>
</evidence>
<name>A0AAN8BJJ2_9TELE</name>